<dbReference type="InterPro" id="IPR000847">
    <property type="entry name" value="LysR_HTH_N"/>
</dbReference>
<dbReference type="Pfam" id="PF00126">
    <property type="entry name" value="HTH_1"/>
    <property type="match status" value="1"/>
</dbReference>
<dbReference type="Gene3D" id="1.10.10.10">
    <property type="entry name" value="Winged helix-like DNA-binding domain superfamily/Winged helix DNA-binding domain"/>
    <property type="match status" value="1"/>
</dbReference>
<gene>
    <name evidence="6" type="ORF">LX16_4506</name>
</gene>
<dbReference type="Pfam" id="PF03466">
    <property type="entry name" value="LysR_substrate"/>
    <property type="match status" value="1"/>
</dbReference>
<evidence type="ECO:0000256" key="4">
    <source>
        <dbReference type="ARBA" id="ARBA00023163"/>
    </source>
</evidence>
<dbReference type="PANTHER" id="PTHR30346">
    <property type="entry name" value="TRANSCRIPTIONAL DUAL REGULATOR HCAR-RELATED"/>
    <property type="match status" value="1"/>
</dbReference>
<sequence length="298" mass="30626">MRYVLAVAEAGGVRTAAAALFVSPQTLSEHVRRAENDVGGALFHRTTTGMTPTALGEVYISHASQAVAAFDAAERALRAAASGTPAGVRIAWAYGLAGVLRRLLAALVADAPERPVRAVPMDCAGQLSAVARGDIGAGVFHRVPANRPPARVRAFTLEVTEAHVLLPEDHRLAASPVKLTELAGEPLLLPADSGSGCLRGWELAAFASHGLTPKVRGEVHGIDVAAARVAAGDGYAMCVPPGHPVPAGVRFVPIADALPPQRVGFAFGEATPPQVVAAARGLARRRAVRPAPPGGGTH</sequence>
<dbReference type="InterPro" id="IPR036388">
    <property type="entry name" value="WH-like_DNA-bd_sf"/>
</dbReference>
<proteinExistence type="inferred from homology"/>
<dbReference type="Gene3D" id="3.40.190.10">
    <property type="entry name" value="Periplasmic binding protein-like II"/>
    <property type="match status" value="2"/>
</dbReference>
<dbReference type="PROSITE" id="PS50931">
    <property type="entry name" value="HTH_LYSR"/>
    <property type="match status" value="1"/>
</dbReference>
<evidence type="ECO:0000313" key="7">
    <source>
        <dbReference type="Proteomes" id="UP000321617"/>
    </source>
</evidence>
<name>A0A562URP6_9ACTN</name>
<protein>
    <submittedName>
        <fullName evidence="6">DNA-binding transcriptional LysR family regulator</fullName>
    </submittedName>
</protein>
<evidence type="ECO:0000256" key="2">
    <source>
        <dbReference type="ARBA" id="ARBA00023015"/>
    </source>
</evidence>
<dbReference type="GO" id="GO:0003700">
    <property type="term" value="F:DNA-binding transcription factor activity"/>
    <property type="evidence" value="ECO:0007669"/>
    <property type="project" value="InterPro"/>
</dbReference>
<evidence type="ECO:0000313" key="6">
    <source>
        <dbReference type="EMBL" id="TWJ08281.1"/>
    </source>
</evidence>
<dbReference type="GO" id="GO:0003677">
    <property type="term" value="F:DNA binding"/>
    <property type="evidence" value="ECO:0007669"/>
    <property type="project" value="UniProtKB-KW"/>
</dbReference>
<dbReference type="Proteomes" id="UP000321617">
    <property type="component" value="Unassembled WGS sequence"/>
</dbReference>
<evidence type="ECO:0000256" key="3">
    <source>
        <dbReference type="ARBA" id="ARBA00023125"/>
    </source>
</evidence>
<dbReference type="GO" id="GO:0032993">
    <property type="term" value="C:protein-DNA complex"/>
    <property type="evidence" value="ECO:0007669"/>
    <property type="project" value="TreeGrafter"/>
</dbReference>
<keyword evidence="7" id="KW-1185">Reference proteome</keyword>
<keyword evidence="4" id="KW-0804">Transcription</keyword>
<feature type="domain" description="HTH lysR-type" evidence="5">
    <location>
        <begin position="1"/>
        <end position="53"/>
    </location>
</feature>
<organism evidence="6 7">
    <name type="scientific">Stackebrandtia albiflava</name>
    <dbReference type="NCBI Taxonomy" id="406432"/>
    <lineage>
        <taxon>Bacteria</taxon>
        <taxon>Bacillati</taxon>
        <taxon>Actinomycetota</taxon>
        <taxon>Actinomycetes</taxon>
        <taxon>Glycomycetales</taxon>
        <taxon>Glycomycetaceae</taxon>
        <taxon>Stackebrandtia</taxon>
    </lineage>
</organism>
<dbReference type="InterPro" id="IPR036390">
    <property type="entry name" value="WH_DNA-bd_sf"/>
</dbReference>
<comment type="similarity">
    <text evidence="1">Belongs to the LysR transcriptional regulatory family.</text>
</comment>
<reference evidence="6 7" key="1">
    <citation type="journal article" date="2013" name="Stand. Genomic Sci.">
        <title>Genomic Encyclopedia of Type Strains, Phase I: The one thousand microbial genomes (KMG-I) project.</title>
        <authorList>
            <person name="Kyrpides N.C."/>
            <person name="Woyke T."/>
            <person name="Eisen J.A."/>
            <person name="Garrity G."/>
            <person name="Lilburn T.G."/>
            <person name="Beck B.J."/>
            <person name="Whitman W.B."/>
            <person name="Hugenholtz P."/>
            <person name="Klenk H.P."/>
        </authorList>
    </citation>
    <scope>NUCLEOTIDE SEQUENCE [LARGE SCALE GENOMIC DNA]</scope>
    <source>
        <strain evidence="6 7">DSM 45044</strain>
    </source>
</reference>
<dbReference type="PANTHER" id="PTHR30346:SF17">
    <property type="entry name" value="LYSR FAMILY TRANSCRIPTIONAL REGULATOR"/>
    <property type="match status" value="1"/>
</dbReference>
<evidence type="ECO:0000259" key="5">
    <source>
        <dbReference type="PROSITE" id="PS50931"/>
    </source>
</evidence>
<dbReference type="InterPro" id="IPR005119">
    <property type="entry name" value="LysR_subst-bd"/>
</dbReference>
<keyword evidence="2" id="KW-0805">Transcription regulation</keyword>
<accession>A0A562URP6</accession>
<dbReference type="SUPFAM" id="SSF46785">
    <property type="entry name" value="Winged helix' DNA-binding domain"/>
    <property type="match status" value="1"/>
</dbReference>
<evidence type="ECO:0000256" key="1">
    <source>
        <dbReference type="ARBA" id="ARBA00009437"/>
    </source>
</evidence>
<dbReference type="EMBL" id="VLLL01000008">
    <property type="protein sequence ID" value="TWJ08281.1"/>
    <property type="molecule type" value="Genomic_DNA"/>
</dbReference>
<comment type="caution">
    <text evidence="6">The sequence shown here is derived from an EMBL/GenBank/DDBJ whole genome shotgun (WGS) entry which is preliminary data.</text>
</comment>
<dbReference type="SUPFAM" id="SSF53850">
    <property type="entry name" value="Periplasmic binding protein-like II"/>
    <property type="match status" value="1"/>
</dbReference>
<dbReference type="AlphaFoldDB" id="A0A562URP6"/>
<keyword evidence="3 6" id="KW-0238">DNA-binding</keyword>